<proteinExistence type="predicted"/>
<reference evidence="1" key="1">
    <citation type="submission" date="2018-01" db="EMBL/GenBank/DDBJ databases">
        <title>An insight into the sialome of Amazonian anophelines.</title>
        <authorList>
            <person name="Ribeiro J.M."/>
            <person name="Scarpassa V."/>
            <person name="Calvo E."/>
        </authorList>
    </citation>
    <scope>NUCLEOTIDE SEQUENCE</scope>
</reference>
<protein>
    <submittedName>
        <fullName evidence="1">Putative secreted protein</fullName>
    </submittedName>
</protein>
<organism evidence="1">
    <name type="scientific">Anopheles darlingi</name>
    <name type="common">Mosquito</name>
    <dbReference type="NCBI Taxonomy" id="43151"/>
    <lineage>
        <taxon>Eukaryota</taxon>
        <taxon>Metazoa</taxon>
        <taxon>Ecdysozoa</taxon>
        <taxon>Arthropoda</taxon>
        <taxon>Hexapoda</taxon>
        <taxon>Insecta</taxon>
        <taxon>Pterygota</taxon>
        <taxon>Neoptera</taxon>
        <taxon>Endopterygota</taxon>
        <taxon>Diptera</taxon>
        <taxon>Nematocera</taxon>
        <taxon>Culicoidea</taxon>
        <taxon>Culicidae</taxon>
        <taxon>Anophelinae</taxon>
        <taxon>Anopheles</taxon>
    </lineage>
</organism>
<evidence type="ECO:0000313" key="1">
    <source>
        <dbReference type="EMBL" id="MBW77160.1"/>
    </source>
</evidence>
<accession>A0A2M4DHW4</accession>
<dbReference type="AlphaFoldDB" id="A0A2M4DHW4"/>
<dbReference type="EMBL" id="GGFL01012982">
    <property type="protein sequence ID" value="MBW77160.1"/>
    <property type="molecule type" value="Transcribed_RNA"/>
</dbReference>
<name>A0A2M4DHW4_ANODA</name>
<sequence length="79" mass="8574">MMSASCCWIVAELAFSASRSSCICLPRSISWRSCLRNSSNSDGLRLMAPPFLPPSCSSSRPSSEFTSSLSIAFRMLESS</sequence>